<reference evidence="3 4" key="1">
    <citation type="journal article" date="2015" name="Genome Biol. Evol.">
        <title>Comparative Genomics of a Bacterivorous Green Alga Reveals Evolutionary Causalities and Consequences of Phago-Mixotrophic Mode of Nutrition.</title>
        <authorList>
            <person name="Burns J.A."/>
            <person name="Paasch A."/>
            <person name="Narechania A."/>
            <person name="Kim E."/>
        </authorList>
    </citation>
    <scope>NUCLEOTIDE SEQUENCE [LARGE SCALE GENOMIC DNA]</scope>
    <source>
        <strain evidence="3 4">PLY_AMNH</strain>
    </source>
</reference>
<dbReference type="CDD" id="cd09275">
    <property type="entry name" value="RNase_HI_RT_DIRS1"/>
    <property type="match status" value="1"/>
</dbReference>
<organism evidence="3 4">
    <name type="scientific">Cymbomonas tetramitiformis</name>
    <dbReference type="NCBI Taxonomy" id="36881"/>
    <lineage>
        <taxon>Eukaryota</taxon>
        <taxon>Viridiplantae</taxon>
        <taxon>Chlorophyta</taxon>
        <taxon>Pyramimonadophyceae</taxon>
        <taxon>Pyramimonadales</taxon>
        <taxon>Pyramimonadaceae</taxon>
        <taxon>Cymbomonas</taxon>
    </lineage>
</organism>
<dbReference type="PANTHER" id="PTHR33050:SF7">
    <property type="entry name" value="RIBONUCLEASE H"/>
    <property type="match status" value="1"/>
</dbReference>
<comment type="caution">
    <text evidence="3">The sequence shown here is derived from an EMBL/GenBank/DDBJ whole genome shotgun (WGS) entry which is preliminary data.</text>
</comment>
<dbReference type="EMBL" id="LGRX02033560">
    <property type="protein sequence ID" value="KAK3240745.1"/>
    <property type="molecule type" value="Genomic_DNA"/>
</dbReference>
<evidence type="ECO:0000256" key="1">
    <source>
        <dbReference type="ARBA" id="ARBA00023125"/>
    </source>
</evidence>
<proteinExistence type="predicted"/>
<evidence type="ECO:0008006" key="5">
    <source>
        <dbReference type="Google" id="ProtNLM"/>
    </source>
</evidence>
<dbReference type="Proteomes" id="UP001190700">
    <property type="component" value="Unassembled WGS sequence"/>
</dbReference>
<feature type="region of interest" description="Disordered" evidence="2">
    <location>
        <begin position="858"/>
        <end position="881"/>
    </location>
</feature>
<dbReference type="InterPro" id="IPR052055">
    <property type="entry name" value="Hepadnavirus_pol/RT"/>
</dbReference>
<feature type="compositionally biased region" description="Polar residues" evidence="2">
    <location>
        <begin position="870"/>
        <end position="881"/>
    </location>
</feature>
<keyword evidence="4" id="KW-1185">Reference proteome</keyword>
<dbReference type="GO" id="GO:0003677">
    <property type="term" value="F:DNA binding"/>
    <property type="evidence" value="ECO:0007669"/>
    <property type="project" value="UniProtKB-KW"/>
</dbReference>
<dbReference type="InterPro" id="IPR043128">
    <property type="entry name" value="Rev_trsase/Diguanyl_cyclase"/>
</dbReference>
<sequence>MWWEPNVGQGSPALVCVVRKEGDETTVDPAKFVWSDIPLGRYLFICFGHQHLLCGKNICVTQDQKVNPKEEDQCPVFKEMECRPYINLSPGDMVLVRTSTFIVKFCFSHAYCITDAKFLPAIVRTQLGNEQNNIDAYMQSRGQTELALCFRREVEMAMTDVEKRKTKKTGTDGETIYVDTAPTFPVFESVPDKKKIGSAVEEWLKEHSYRNSSVDFTPLNRNTYSVIWNCAMLSSEVWDQLVRVINAVATGKLKNKLEKESTTSQSLSETGSTRGKDEGGPNFTKFKGRDVTAGAPKIPEVSIQFLNEVSAFNSLDQSEDLVTSFTAIVDKIMEKEVDIASSTMAVRTLRLESKIKDCLLFLAEEHFKRFRGNSPPTPERKMINSLETIKKQFEDQNEENEDADHAAELIVPHYNHKTGEIVELKDMPDGAESINPDLEYWNRSVSLTELESELEKLEEADDKKYLRATKFEDWKTFEKTFPSYSDADTLGSLWKAVPANFLSAKAVVSFQDEKRRYEADMMTVSERRRYNKKCQNQTDSIPDNVRNFFKDAISWYNAQYSLCVDYRKIEAMQLARALEDVPHAFGDELEWGIRPAACSDLLEEGAEEESLATIEDLEDCRHCGAKALDNYVSFLRGSAVIWHAHLRKCPGVNLETLPDPRKESWLDAVGQVVRDLFEGAPSAGAGPVEPNNDSIGKQKGVLKAANDAFNGDFYAADGVQHASGAVSLNVSTGPLQGMSLMLPQPVETAQPEYREMYQTQDGRVLTRPPEQYTKEEFGYRLLQFARSISDSFEREVHFYHMYVLDLLAKMDSYDVKCVAEYDKYIRQRLATGFLLSWNPDMLHATWTRFLQARKDSGLATSKTHAKTTKESGATTPSSRTPSKAVYSCFQWNAGKCSKKNSREPRGRGFDDRAPHPLAEASRDEVMTDEEPARGVAACWDISAQPGRAMTRGTVSGAPCPGPNALNTHPVVSSFAGCSTVERERCLHEKASVWSFRPVYSPSGEFINPCDCLGENDWSPPTFNARSGRFAELLRSWSNLWNRVDLSRHGVSLEALREFNEATTAVGAAIPVVTERADRWAVVFGDDPCADALVRSVCLGAGWAFEPSHVVMTGENYVKEGFEHKVDAHHSEELEHRRVVPIPEEFVRATHGVGVVDKDHSGFAKVRVVHNYSENDGCSVNAATDIPKQKWQSAGDAMAFLRPRLFIIKVDIKSAYRHLPIALQYLSHHTYRWRGEMVADLRFPFGHRAVPGKFHEVTEALVRFMKGQGFSATVGFLDDFWVCGEESQVGEALGLLQDLLEFLGLPVAWDKCEGPTQDVVFLGVRMCTNEFGEGRVSASLPVHKCESLRERALHLAQVGRCSRRDLERLMGQLAFASRLVRGLSLFCGSGHARLRGKERWISIPGGARAAFRFVAECLAVYNGQQVVLMKRKVKPSHFSVDASTGTGTLWASSQINYLELFSVFWALSLWGEVLRGLTVVLITDNTPTKGMLEKWRCTPDFRLLLRRIFRQCVEFDVRFIVEWVPSKENHFSDALSRKEMQLFFDLHKEWEATSIWRQDRDDWKLFAEVFERLDERFGPFSVDACCDAFGANKQTLVCWTVRQDCTTQDWADSEKRDLEDGVSHYAFNAVALNTRASYETGGKQYCRFGVWFDLRPLFPASEHSLELWATFLARTVKFSTVKAYLAALRSLHTNLGYSLPEFEDMPRLCRTLRGIKRLKGNPTRKKLGIGPKELISIFLDGGVNLANSNDMFCWLGCLLAFGGCFRKANITAKKQGSFARTGVMLRGSVKFIGKDQMEIGAPFSKTNQFSERVHKVLFYTVRYTAFCAVTLTRKALAVNKLPVDEYHEITGEQRSAIPKLVSESMAAAVEARF</sequence>
<name>A0AAE0EVT2_9CHLO</name>
<protein>
    <recommendedName>
        <fullName evidence="5">Reverse transcriptase domain-containing protein</fullName>
    </recommendedName>
</protein>
<dbReference type="SUPFAM" id="SSF47823">
    <property type="entry name" value="lambda integrase-like, N-terminal domain"/>
    <property type="match status" value="1"/>
</dbReference>
<dbReference type="PANTHER" id="PTHR33050">
    <property type="entry name" value="REVERSE TRANSCRIPTASE DOMAIN-CONTAINING PROTEIN"/>
    <property type="match status" value="1"/>
</dbReference>
<feature type="region of interest" description="Disordered" evidence="2">
    <location>
        <begin position="896"/>
        <end position="929"/>
    </location>
</feature>
<dbReference type="Gene3D" id="1.10.150.130">
    <property type="match status" value="1"/>
</dbReference>
<dbReference type="Gene3D" id="3.30.70.270">
    <property type="match status" value="1"/>
</dbReference>
<feature type="region of interest" description="Disordered" evidence="2">
    <location>
        <begin position="258"/>
        <end position="290"/>
    </location>
</feature>
<gene>
    <name evidence="3" type="ORF">CYMTET_49433</name>
</gene>
<dbReference type="Gene3D" id="3.10.10.10">
    <property type="entry name" value="HIV Type 1 Reverse Transcriptase, subunit A, domain 1"/>
    <property type="match status" value="1"/>
</dbReference>
<keyword evidence="1" id="KW-0238">DNA-binding</keyword>
<evidence type="ECO:0000313" key="3">
    <source>
        <dbReference type="EMBL" id="KAK3240745.1"/>
    </source>
</evidence>
<dbReference type="SUPFAM" id="SSF56672">
    <property type="entry name" value="DNA/RNA polymerases"/>
    <property type="match status" value="1"/>
</dbReference>
<evidence type="ECO:0000313" key="4">
    <source>
        <dbReference type="Proteomes" id="UP001190700"/>
    </source>
</evidence>
<accession>A0AAE0EVT2</accession>
<feature type="compositionally biased region" description="Polar residues" evidence="2">
    <location>
        <begin position="262"/>
        <end position="273"/>
    </location>
</feature>
<dbReference type="InterPro" id="IPR010998">
    <property type="entry name" value="Integrase_recombinase_N"/>
</dbReference>
<dbReference type="InterPro" id="IPR043502">
    <property type="entry name" value="DNA/RNA_pol_sf"/>
</dbReference>
<feature type="compositionally biased region" description="Basic and acidic residues" evidence="2">
    <location>
        <begin position="900"/>
        <end position="925"/>
    </location>
</feature>
<evidence type="ECO:0000256" key="2">
    <source>
        <dbReference type="SAM" id="MobiDB-lite"/>
    </source>
</evidence>